<evidence type="ECO:0000256" key="6">
    <source>
        <dbReference type="RuleBase" id="RU366011"/>
    </source>
</evidence>
<dbReference type="InterPro" id="IPR013740">
    <property type="entry name" value="Redoxin"/>
</dbReference>
<accession>L8HLS8</accession>
<keyword evidence="2 6" id="KW-0575">Peroxidase</keyword>
<keyword evidence="4 6" id="KW-0560">Oxidoreductase</keyword>
<dbReference type="RefSeq" id="XP_004357707.1">
    <property type="nucleotide sequence ID" value="XM_004357650.1"/>
</dbReference>
<evidence type="ECO:0000256" key="5">
    <source>
        <dbReference type="PIRSR" id="PIRSR637944-1"/>
    </source>
</evidence>
<dbReference type="GO" id="GO:0005737">
    <property type="term" value="C:cytoplasm"/>
    <property type="evidence" value="ECO:0007669"/>
    <property type="project" value="TreeGrafter"/>
</dbReference>
<dbReference type="GO" id="GO:0008379">
    <property type="term" value="F:thioredoxin peroxidase activity"/>
    <property type="evidence" value="ECO:0007669"/>
    <property type="project" value="InterPro"/>
</dbReference>
<protein>
    <submittedName>
        <fullName evidence="8">Peroxiredoxin, putative</fullName>
    </submittedName>
</protein>
<dbReference type="Pfam" id="PF08534">
    <property type="entry name" value="Redoxin"/>
    <property type="match status" value="2"/>
</dbReference>
<dbReference type="GO" id="GO:0034599">
    <property type="term" value="P:cellular response to oxidative stress"/>
    <property type="evidence" value="ECO:0007669"/>
    <property type="project" value="InterPro"/>
</dbReference>
<evidence type="ECO:0000256" key="4">
    <source>
        <dbReference type="ARBA" id="ARBA00023002"/>
    </source>
</evidence>
<dbReference type="GO" id="GO:0042744">
    <property type="term" value="P:hydrogen peroxide catabolic process"/>
    <property type="evidence" value="ECO:0007669"/>
    <property type="project" value="TreeGrafter"/>
</dbReference>
<dbReference type="Proteomes" id="UP000011083">
    <property type="component" value="Unassembled WGS sequence"/>
</dbReference>
<dbReference type="PANTHER" id="PTHR10430:SF16">
    <property type="entry name" value="PEROXIREDOXIN-5, MITOCHONDRIAL"/>
    <property type="match status" value="1"/>
</dbReference>
<dbReference type="GeneID" id="14926662"/>
<evidence type="ECO:0000256" key="2">
    <source>
        <dbReference type="ARBA" id="ARBA00022559"/>
    </source>
</evidence>
<evidence type="ECO:0000259" key="7">
    <source>
        <dbReference type="Pfam" id="PF08534"/>
    </source>
</evidence>
<dbReference type="CDD" id="cd03013">
    <property type="entry name" value="PRX5_like"/>
    <property type="match status" value="1"/>
</dbReference>
<gene>
    <name evidence="8" type="ORF">ACA1_027750</name>
</gene>
<evidence type="ECO:0000256" key="1">
    <source>
        <dbReference type="ARBA" id="ARBA00010505"/>
    </source>
</evidence>
<dbReference type="InterPro" id="IPR037944">
    <property type="entry name" value="PRX5-like"/>
</dbReference>
<feature type="domain" description="Redoxin" evidence="7">
    <location>
        <begin position="4"/>
        <end position="79"/>
    </location>
</feature>
<feature type="domain" description="Redoxin" evidence="7">
    <location>
        <begin position="114"/>
        <end position="189"/>
    </location>
</feature>
<evidence type="ECO:0000313" key="8">
    <source>
        <dbReference type="EMBL" id="ELR25598.1"/>
    </source>
</evidence>
<dbReference type="AlphaFoldDB" id="L8HLS8"/>
<dbReference type="Gene3D" id="3.40.30.10">
    <property type="entry name" value="Glutaredoxin"/>
    <property type="match status" value="2"/>
</dbReference>
<dbReference type="GO" id="GO:0045454">
    <property type="term" value="P:cell redox homeostasis"/>
    <property type="evidence" value="ECO:0007669"/>
    <property type="project" value="TreeGrafter"/>
</dbReference>
<dbReference type="SUPFAM" id="SSF52833">
    <property type="entry name" value="Thioredoxin-like"/>
    <property type="match status" value="1"/>
</dbReference>
<keyword evidence="6" id="KW-0676">Redox-active center</keyword>
<comment type="similarity">
    <text evidence="1 6">Belongs to the peroxiredoxin family. Prx5 subfamily.</text>
</comment>
<dbReference type="STRING" id="1257118.L8HLS8"/>
<dbReference type="EMBL" id="KB007801">
    <property type="protein sequence ID" value="ELR25598.1"/>
    <property type="molecule type" value="Genomic_DNA"/>
</dbReference>
<evidence type="ECO:0000313" key="9">
    <source>
        <dbReference type="Proteomes" id="UP000011083"/>
    </source>
</evidence>
<dbReference type="KEGG" id="acan:ACA1_027750"/>
<evidence type="ECO:0000256" key="3">
    <source>
        <dbReference type="ARBA" id="ARBA00022862"/>
    </source>
</evidence>
<organism evidence="8 9">
    <name type="scientific">Acanthamoeba castellanii (strain ATCC 30010 / Neff)</name>
    <dbReference type="NCBI Taxonomy" id="1257118"/>
    <lineage>
        <taxon>Eukaryota</taxon>
        <taxon>Amoebozoa</taxon>
        <taxon>Discosea</taxon>
        <taxon>Longamoebia</taxon>
        <taxon>Centramoebida</taxon>
        <taxon>Acanthamoebidae</taxon>
        <taxon>Acanthamoeba</taxon>
    </lineage>
</organism>
<reference evidence="8 9" key="1">
    <citation type="journal article" date="2013" name="Genome Biol.">
        <title>Genome of Acanthamoeba castellanii highlights extensive lateral gene transfer and early evolution of tyrosine kinase signaling.</title>
        <authorList>
            <person name="Clarke M."/>
            <person name="Lohan A.J."/>
            <person name="Liu B."/>
            <person name="Lagkouvardos I."/>
            <person name="Roy S."/>
            <person name="Zafar N."/>
            <person name="Bertelli C."/>
            <person name="Schilde C."/>
            <person name="Kianianmomeni A."/>
            <person name="Burglin T.R."/>
            <person name="Frech C."/>
            <person name="Turcotte B."/>
            <person name="Kopec K.O."/>
            <person name="Synnott J.M."/>
            <person name="Choo C."/>
            <person name="Paponov I."/>
            <person name="Finkler A."/>
            <person name="Soon Heng Tan C."/>
            <person name="Hutchins A.P."/>
            <person name="Weinmeier T."/>
            <person name="Rattei T."/>
            <person name="Chu J.S."/>
            <person name="Gimenez G."/>
            <person name="Irimia M."/>
            <person name="Rigden D.J."/>
            <person name="Fitzpatrick D.A."/>
            <person name="Lorenzo-Morales J."/>
            <person name="Bateman A."/>
            <person name="Chiu C.H."/>
            <person name="Tang P."/>
            <person name="Hegemann P."/>
            <person name="Fromm H."/>
            <person name="Raoult D."/>
            <person name="Greub G."/>
            <person name="Miranda-Saavedra D."/>
            <person name="Chen N."/>
            <person name="Nash P."/>
            <person name="Ginger M.L."/>
            <person name="Horn M."/>
            <person name="Schaap P."/>
            <person name="Caler L."/>
            <person name="Loftus B."/>
        </authorList>
    </citation>
    <scope>NUCLEOTIDE SEQUENCE [LARGE SCALE GENOMIC DNA]</scope>
    <source>
        <strain evidence="8 9">Neff</strain>
    </source>
</reference>
<sequence length="195" mass="20847">MALKAGDKIPTDVSFLTLVDDAPTPLGFDDIFANKKVAFFAVPGAFTPGCSKTHCPSFVLGAARLKQKGIDAVYCTAVNGISLFPTFPLRYALVSSQCFVRWRSHRVSWDLAHMSDAFVLDAWAESQGAKGKITFLADGNGDFARKIGLTKETGAFGGTRSARYALIATNGVVDYIAVDEQGVDKTTADSLLANL</sequence>
<name>L8HLS8_ACACF</name>
<dbReference type="OMA" id="FIRTKDQ"/>
<dbReference type="VEuPathDB" id="AmoebaDB:ACA1_027750"/>
<keyword evidence="3 6" id="KW-0049">Antioxidant</keyword>
<keyword evidence="9" id="KW-1185">Reference proteome</keyword>
<comment type="function">
    <text evidence="6">Thiol-specific peroxidase that catalyzes the reduction of hydrogen peroxide and organic hydroperoxides to water and alcohols, respectively. Plays a role in cell protection against oxidative stress by detoxifying peroxides.</text>
</comment>
<proteinExistence type="inferred from homology"/>
<dbReference type="PANTHER" id="PTHR10430">
    <property type="entry name" value="PEROXIREDOXIN"/>
    <property type="match status" value="1"/>
</dbReference>
<dbReference type="InterPro" id="IPR036249">
    <property type="entry name" value="Thioredoxin-like_sf"/>
</dbReference>
<feature type="active site" description="Cysteine sulfenic acid (-SOH) intermediate" evidence="5">
    <location>
        <position position="50"/>
    </location>
</feature>
<dbReference type="OrthoDB" id="1882547at2759"/>